<dbReference type="InterPro" id="IPR051539">
    <property type="entry name" value="T4SS-coupling_protein"/>
</dbReference>
<reference evidence="8" key="1">
    <citation type="submission" date="2020-02" db="EMBL/GenBank/DDBJ databases">
        <authorList>
            <person name="Meier V. D."/>
        </authorList>
    </citation>
    <scope>NUCLEOTIDE SEQUENCE</scope>
    <source>
        <strain evidence="8">AVDCRST_MAG94</strain>
    </source>
</reference>
<keyword evidence="5" id="KW-1133">Transmembrane helix</keyword>
<feature type="compositionally biased region" description="Low complexity" evidence="7">
    <location>
        <begin position="562"/>
        <end position="579"/>
    </location>
</feature>
<keyword evidence="4" id="KW-0812">Transmembrane</keyword>
<dbReference type="Pfam" id="PF02534">
    <property type="entry name" value="T4SS-DNA_transf"/>
    <property type="match status" value="1"/>
</dbReference>
<feature type="non-terminal residue" evidence="8">
    <location>
        <position position="1"/>
    </location>
</feature>
<dbReference type="InterPro" id="IPR027417">
    <property type="entry name" value="P-loop_NTPase"/>
</dbReference>
<comment type="similarity">
    <text evidence="2">Belongs to the VirD4/TraG family.</text>
</comment>
<proteinExistence type="inferred from homology"/>
<evidence type="ECO:0000256" key="3">
    <source>
        <dbReference type="ARBA" id="ARBA00022475"/>
    </source>
</evidence>
<evidence type="ECO:0000256" key="2">
    <source>
        <dbReference type="ARBA" id="ARBA00008806"/>
    </source>
</evidence>
<organism evidence="8">
    <name type="scientific">uncultured Leptolyngbya sp</name>
    <dbReference type="NCBI Taxonomy" id="332963"/>
    <lineage>
        <taxon>Bacteria</taxon>
        <taxon>Bacillati</taxon>
        <taxon>Cyanobacteriota</taxon>
        <taxon>Cyanophyceae</taxon>
        <taxon>Leptolyngbyales</taxon>
        <taxon>Leptolyngbyaceae</taxon>
        <taxon>Leptolyngbya group</taxon>
        <taxon>Leptolyngbya</taxon>
        <taxon>environmental samples</taxon>
    </lineage>
</organism>
<evidence type="ECO:0000256" key="5">
    <source>
        <dbReference type="ARBA" id="ARBA00022989"/>
    </source>
</evidence>
<dbReference type="CDD" id="cd01127">
    <property type="entry name" value="TrwB_TraG_TraD_VirD4"/>
    <property type="match status" value="1"/>
</dbReference>
<accession>A0A6J4LPY1</accession>
<comment type="subcellular location">
    <subcellularLocation>
        <location evidence="1">Cell membrane</location>
        <topology evidence="1">Multi-pass membrane protein</topology>
    </subcellularLocation>
</comment>
<dbReference type="SUPFAM" id="SSF52540">
    <property type="entry name" value="P-loop containing nucleoside triphosphate hydrolases"/>
    <property type="match status" value="1"/>
</dbReference>
<sequence length="586" mass="64965">SLSAMSPLMVHTMTQTQTTTQTTSPSSDIFAQFRGMFMWPEVQLLGALLLVVFIARLFRKTDKLADARWADRAAIRHARRKAKAQIKNRQLAKTALYLGDPKQYPIPDAQQGISVVGVLDSGKTTSAIDQLIRSGLEQGFTSFVYDVKAEQLAKHAAYALSLGYQLHCLAPGMPWSGCFDPIEFLRDEYDATMARQIAATINRNMMGSSKKDDFFGPAADSLMETVLLLAKGSAYPDFLMAWAILSLPNLARRLASAQGSQSLDLWAQVAATTTVSVAEAEKTVAGIVGGAVNAFRSFIARDLLPSIVGTSTIPLQMDGKHIVFFQVDEERSAVCAPLCALMLRMFMLANLNNQFKRKTPLCVFLDECTSAYFPDLDVDLNLRRSYGLVAVLGYQGRSQLRDRYGSEKARSIETGTVQKLIFKTTDEEHQQALSRSLGEKEAKIESRSYGSSSRSRSENIHKIPLFPAHKFAQLDQGEMILINSGYKSRRQASLPLHIPKVKIKPQTFELEQRCLEKFETTIRPRMIHNAQSSGLRLEDEALRTALIDRMAYADMILPEPAEVQAAQSAPEQAQEQAQPKEVLNAG</sequence>
<dbReference type="PANTHER" id="PTHR37937">
    <property type="entry name" value="CONJUGATIVE TRANSFER: DNA TRANSPORT"/>
    <property type="match status" value="1"/>
</dbReference>
<dbReference type="GO" id="GO:0005886">
    <property type="term" value="C:plasma membrane"/>
    <property type="evidence" value="ECO:0007669"/>
    <property type="project" value="UniProtKB-SubCell"/>
</dbReference>
<dbReference type="Gene3D" id="3.40.50.300">
    <property type="entry name" value="P-loop containing nucleotide triphosphate hydrolases"/>
    <property type="match status" value="1"/>
</dbReference>
<evidence type="ECO:0000256" key="7">
    <source>
        <dbReference type="SAM" id="MobiDB-lite"/>
    </source>
</evidence>
<evidence type="ECO:0000256" key="6">
    <source>
        <dbReference type="ARBA" id="ARBA00023136"/>
    </source>
</evidence>
<keyword evidence="3" id="KW-1003">Cell membrane</keyword>
<dbReference type="InterPro" id="IPR003688">
    <property type="entry name" value="TraG/VirD4"/>
</dbReference>
<name>A0A6J4LPY1_9CYAN</name>
<keyword evidence="6" id="KW-0472">Membrane</keyword>
<protein>
    <recommendedName>
        <fullName evidence="9">TraD/TraG TraM recognition site domain-containing protein</fullName>
    </recommendedName>
</protein>
<evidence type="ECO:0000256" key="1">
    <source>
        <dbReference type="ARBA" id="ARBA00004651"/>
    </source>
</evidence>
<evidence type="ECO:0000256" key="4">
    <source>
        <dbReference type="ARBA" id="ARBA00022692"/>
    </source>
</evidence>
<dbReference type="AlphaFoldDB" id="A0A6J4LPY1"/>
<feature type="region of interest" description="Disordered" evidence="7">
    <location>
        <begin position="562"/>
        <end position="586"/>
    </location>
</feature>
<dbReference type="EMBL" id="CADCTY010000781">
    <property type="protein sequence ID" value="CAA9339157.1"/>
    <property type="molecule type" value="Genomic_DNA"/>
</dbReference>
<evidence type="ECO:0000313" key="8">
    <source>
        <dbReference type="EMBL" id="CAA9339157.1"/>
    </source>
</evidence>
<dbReference type="PANTHER" id="PTHR37937:SF1">
    <property type="entry name" value="CONJUGATIVE TRANSFER: DNA TRANSPORT"/>
    <property type="match status" value="1"/>
</dbReference>
<evidence type="ECO:0008006" key="9">
    <source>
        <dbReference type="Google" id="ProtNLM"/>
    </source>
</evidence>
<gene>
    <name evidence="8" type="ORF">AVDCRST_MAG94-2237</name>
</gene>